<proteinExistence type="predicted"/>
<feature type="compositionally biased region" description="Polar residues" evidence="1">
    <location>
        <begin position="135"/>
        <end position="153"/>
    </location>
</feature>
<reference evidence="2" key="1">
    <citation type="submission" date="2023-04" db="EMBL/GenBank/DDBJ databases">
        <title>Ambrosiozyma monospora NBRC 1965.</title>
        <authorList>
            <person name="Ichikawa N."/>
            <person name="Sato H."/>
            <person name="Tonouchi N."/>
        </authorList>
    </citation>
    <scope>NUCLEOTIDE SEQUENCE</scope>
    <source>
        <strain evidence="2">NBRC 1965</strain>
    </source>
</reference>
<evidence type="ECO:0000313" key="2">
    <source>
        <dbReference type="EMBL" id="GME78128.1"/>
    </source>
</evidence>
<dbReference type="EMBL" id="BSXU01012842">
    <property type="protein sequence ID" value="GME78128.1"/>
    <property type="molecule type" value="Genomic_DNA"/>
</dbReference>
<keyword evidence="3" id="KW-1185">Reference proteome</keyword>
<evidence type="ECO:0000313" key="3">
    <source>
        <dbReference type="Proteomes" id="UP001165063"/>
    </source>
</evidence>
<dbReference type="Proteomes" id="UP001165063">
    <property type="component" value="Unassembled WGS sequence"/>
</dbReference>
<name>A0A9W6WCT7_AMBMO</name>
<sequence length="194" mass="22314">MPLTKKVLVFDNTGVKVVESSNEYEQDQEENEELEKNDKILSSLFGKYNFDRPVELDDDKEDFASSDYEFEGGAERSDVEDEVIDIDPTIVPSYDDIAAEFKKTHQISKPYDENEDEGDDDEEFYKNLRPEETTDSGSFVETTTITSNKANESVNDDPDHDHEFLPTFGQSKPKENENKNKTNETEALRSFRKI</sequence>
<accession>A0A9W6WCT7</accession>
<gene>
    <name evidence="2" type="ORF">Amon01_000975800</name>
</gene>
<dbReference type="OrthoDB" id="21643at2759"/>
<dbReference type="AlphaFoldDB" id="A0A9W6WCT7"/>
<feature type="region of interest" description="Disordered" evidence="1">
    <location>
        <begin position="105"/>
        <end position="194"/>
    </location>
</feature>
<evidence type="ECO:0000256" key="1">
    <source>
        <dbReference type="SAM" id="MobiDB-lite"/>
    </source>
</evidence>
<feature type="compositionally biased region" description="Basic and acidic residues" evidence="1">
    <location>
        <begin position="172"/>
        <end position="194"/>
    </location>
</feature>
<organism evidence="2 3">
    <name type="scientific">Ambrosiozyma monospora</name>
    <name type="common">Yeast</name>
    <name type="synonym">Endomycopsis monosporus</name>
    <dbReference type="NCBI Taxonomy" id="43982"/>
    <lineage>
        <taxon>Eukaryota</taxon>
        <taxon>Fungi</taxon>
        <taxon>Dikarya</taxon>
        <taxon>Ascomycota</taxon>
        <taxon>Saccharomycotina</taxon>
        <taxon>Pichiomycetes</taxon>
        <taxon>Pichiales</taxon>
        <taxon>Pichiaceae</taxon>
        <taxon>Ambrosiozyma</taxon>
    </lineage>
</organism>
<feature type="compositionally biased region" description="Acidic residues" evidence="1">
    <location>
        <begin position="113"/>
        <end position="123"/>
    </location>
</feature>
<protein>
    <submittedName>
        <fullName evidence="2">Unnamed protein product</fullName>
    </submittedName>
</protein>
<comment type="caution">
    <text evidence="2">The sequence shown here is derived from an EMBL/GenBank/DDBJ whole genome shotgun (WGS) entry which is preliminary data.</text>
</comment>